<dbReference type="EMBL" id="CP042831">
    <property type="protein sequence ID" value="QEE49822.1"/>
    <property type="molecule type" value="Genomic_DNA"/>
</dbReference>
<gene>
    <name evidence="8" type="ORF">FUA48_09560</name>
</gene>
<dbReference type="InterPro" id="IPR033985">
    <property type="entry name" value="SusD-like_N"/>
</dbReference>
<feature type="domain" description="RagB/SusD" evidence="6">
    <location>
        <begin position="276"/>
        <end position="525"/>
    </location>
</feature>
<keyword evidence="4" id="KW-0472">Membrane</keyword>
<evidence type="ECO:0000313" key="9">
    <source>
        <dbReference type="Proteomes" id="UP000321222"/>
    </source>
</evidence>
<dbReference type="InterPro" id="IPR011990">
    <property type="entry name" value="TPR-like_helical_dom_sf"/>
</dbReference>
<dbReference type="Proteomes" id="UP000321222">
    <property type="component" value="Chromosome"/>
</dbReference>
<keyword evidence="9" id="KW-1185">Reference proteome</keyword>
<dbReference type="KEGG" id="fak:FUA48_09560"/>
<dbReference type="Pfam" id="PF07980">
    <property type="entry name" value="SusD_RagB"/>
    <property type="match status" value="1"/>
</dbReference>
<evidence type="ECO:0000313" key="8">
    <source>
        <dbReference type="EMBL" id="QEE49822.1"/>
    </source>
</evidence>
<name>A0A5B9FY76_9FLAO</name>
<dbReference type="OrthoDB" id="5694214at2"/>
<dbReference type="CDD" id="cd08977">
    <property type="entry name" value="SusD"/>
    <property type="match status" value="1"/>
</dbReference>
<keyword evidence="5" id="KW-0998">Cell outer membrane</keyword>
<dbReference type="RefSeq" id="WP_147583323.1">
    <property type="nucleotide sequence ID" value="NZ_CP042831.1"/>
</dbReference>
<comment type="similarity">
    <text evidence="2">Belongs to the SusD family.</text>
</comment>
<evidence type="ECO:0000256" key="1">
    <source>
        <dbReference type="ARBA" id="ARBA00004442"/>
    </source>
</evidence>
<proteinExistence type="inferred from homology"/>
<comment type="subcellular location">
    <subcellularLocation>
        <location evidence="1">Cell outer membrane</location>
    </subcellularLocation>
</comment>
<evidence type="ECO:0000259" key="7">
    <source>
        <dbReference type="Pfam" id="PF14322"/>
    </source>
</evidence>
<evidence type="ECO:0000256" key="4">
    <source>
        <dbReference type="ARBA" id="ARBA00023136"/>
    </source>
</evidence>
<dbReference type="Gene3D" id="1.25.40.390">
    <property type="match status" value="1"/>
</dbReference>
<dbReference type="AlphaFoldDB" id="A0A5B9FY76"/>
<organism evidence="8 9">
    <name type="scientific">Flavobacterium alkalisoli</name>
    <dbReference type="NCBI Taxonomy" id="2602769"/>
    <lineage>
        <taxon>Bacteria</taxon>
        <taxon>Pseudomonadati</taxon>
        <taxon>Bacteroidota</taxon>
        <taxon>Flavobacteriia</taxon>
        <taxon>Flavobacteriales</taxon>
        <taxon>Flavobacteriaceae</taxon>
        <taxon>Flavobacterium</taxon>
    </lineage>
</organism>
<dbReference type="GO" id="GO:0009279">
    <property type="term" value="C:cell outer membrane"/>
    <property type="evidence" value="ECO:0007669"/>
    <property type="project" value="UniProtKB-SubCell"/>
</dbReference>
<feature type="domain" description="SusD-like N-terminal" evidence="7">
    <location>
        <begin position="59"/>
        <end position="212"/>
    </location>
</feature>
<dbReference type="InterPro" id="IPR012944">
    <property type="entry name" value="SusD_RagB_dom"/>
</dbReference>
<sequence>MRNYLIIALFIMMITGCESLDTPLVDRESDITFWDKPEDALAALNSCYPDLYGAEQFIFNESLSDNSYTRSNNGSLVRDIANGSYDASAPLVREVWNARFAGIRRCNILLDNVENVAGLSNELKERYRAEARVIRAYHYFILMNNFGDVPLVTQQISIEESMTIYRSPKQEVLQFILDELDTAMGLPTSYPDTDKGRITKGAAMGLKARVLLCEERWNEVSAVCEDIINGEAGNVDLFNSYSGLFKPENKDNIEVLLNVEFMPLNREHNIQYFLIPPSLGGFAAISPTQELVDDYIMLNGNTIADPSYNELDPYSNRDPRLDATIIRHESQLENPDGTFTTIQTALGTGPDAIHYASNSTPTGYYVAKFYDKTARNLVNSGSNLILIRYADILLMYAEAKAELGQFGQNEWDMTIRKLRARAGFTNDNALDYPAVSGSALIEIIRRERRSELAMEGLRLMDLRRWKNAEEKLNGWVHGMKTDEDAVDDGYVRVENRIFDPAKHYLWPVPQAERDLNSNISQNPNW</sequence>
<dbReference type="SUPFAM" id="SSF48452">
    <property type="entry name" value="TPR-like"/>
    <property type="match status" value="1"/>
</dbReference>
<evidence type="ECO:0000256" key="2">
    <source>
        <dbReference type="ARBA" id="ARBA00006275"/>
    </source>
</evidence>
<dbReference type="PROSITE" id="PS51257">
    <property type="entry name" value="PROKAR_LIPOPROTEIN"/>
    <property type="match status" value="1"/>
</dbReference>
<keyword evidence="3" id="KW-0732">Signal</keyword>
<evidence type="ECO:0000259" key="6">
    <source>
        <dbReference type="Pfam" id="PF07980"/>
    </source>
</evidence>
<dbReference type="Pfam" id="PF14322">
    <property type="entry name" value="SusD-like_3"/>
    <property type="match status" value="1"/>
</dbReference>
<accession>A0A5B9FY76</accession>
<protein>
    <submittedName>
        <fullName evidence="8">RagB/SusD family nutrient uptake outer membrane protein</fullName>
    </submittedName>
</protein>
<reference evidence="8 9" key="1">
    <citation type="submission" date="2019-08" db="EMBL/GenBank/DDBJ databases">
        <title>Flavobacterium alkalisoli sp. nov., isolated from rhizosphere soil of Suaeda salsa.</title>
        <authorList>
            <person name="Sun J.-Q."/>
            <person name="Xu L."/>
        </authorList>
    </citation>
    <scope>NUCLEOTIDE SEQUENCE [LARGE SCALE GENOMIC DNA]</scope>
    <source>
        <strain evidence="8 9">XS-5</strain>
    </source>
</reference>
<evidence type="ECO:0000256" key="3">
    <source>
        <dbReference type="ARBA" id="ARBA00022729"/>
    </source>
</evidence>
<evidence type="ECO:0000256" key="5">
    <source>
        <dbReference type="ARBA" id="ARBA00023237"/>
    </source>
</evidence>